<dbReference type="Proteomes" id="UP001139353">
    <property type="component" value="Unassembled WGS sequence"/>
</dbReference>
<comment type="caution">
    <text evidence="3">The sequence shown here is derived from an EMBL/GenBank/DDBJ whole genome shotgun (WGS) entry which is preliminary data.</text>
</comment>
<protein>
    <submittedName>
        <fullName evidence="3">Cytochrome c biogenesis protein CcsA</fullName>
    </submittedName>
</protein>
<accession>A0A9X2C147</accession>
<feature type="transmembrane region" description="Helical" evidence="1">
    <location>
        <begin position="234"/>
        <end position="253"/>
    </location>
</feature>
<feature type="transmembrane region" description="Helical" evidence="1">
    <location>
        <begin position="93"/>
        <end position="117"/>
    </location>
</feature>
<keyword evidence="1" id="KW-0472">Membrane</keyword>
<sequence length="266" mass="28444">MILTSAPIHALAWAAVAAYVLSAFSRPPWGTRAQVLALVLHGLSIAASFGLEADAGQGIRWGFAPVLSLTAWLVLTVHFTESRLVPIAGLRRIFAAIGAASVLLALAFPGDVVIVSYSVYAPLHWTLGIAAYALFGVAVVHAAMLDRAESQMRQKGGAGLLGMPLLSLERLTFLFVEAGFVVLTLAIVIGLLTMGHWRWGDHKTVLSLASWATFAALIVGRRTRGWRGRQATRWVYAGAVLMLLAYVGSRFVFEVVLQRAPTGLGG</sequence>
<dbReference type="AlphaFoldDB" id="A0A9X2C147"/>
<evidence type="ECO:0000256" key="1">
    <source>
        <dbReference type="SAM" id="Phobius"/>
    </source>
</evidence>
<feature type="transmembrane region" description="Helical" evidence="1">
    <location>
        <begin position="123"/>
        <end position="145"/>
    </location>
</feature>
<keyword evidence="1" id="KW-0812">Transmembrane</keyword>
<organism evidence="3 4">
    <name type="scientific">Scleromatobacter humisilvae</name>
    <dbReference type="NCBI Taxonomy" id="2897159"/>
    <lineage>
        <taxon>Bacteria</taxon>
        <taxon>Pseudomonadati</taxon>
        <taxon>Pseudomonadota</taxon>
        <taxon>Betaproteobacteria</taxon>
        <taxon>Burkholderiales</taxon>
        <taxon>Sphaerotilaceae</taxon>
        <taxon>Scleromatobacter</taxon>
    </lineage>
</organism>
<reference evidence="3" key="1">
    <citation type="submission" date="2021-11" db="EMBL/GenBank/DDBJ databases">
        <title>BS-T2-15 a new species belonging to the Comamonadaceae family isolated from the soil of a French oak forest.</title>
        <authorList>
            <person name="Mieszkin S."/>
            <person name="Alain K."/>
        </authorList>
    </citation>
    <scope>NUCLEOTIDE SEQUENCE</scope>
    <source>
        <strain evidence="3">BS-T2-15</strain>
    </source>
</reference>
<keyword evidence="1" id="KW-1133">Transmembrane helix</keyword>
<dbReference type="Pfam" id="PF01578">
    <property type="entry name" value="Cytochrom_C_asm"/>
    <property type="match status" value="1"/>
</dbReference>
<feature type="transmembrane region" description="Helical" evidence="1">
    <location>
        <begin position="204"/>
        <end position="222"/>
    </location>
</feature>
<dbReference type="GO" id="GO:0020037">
    <property type="term" value="F:heme binding"/>
    <property type="evidence" value="ECO:0007669"/>
    <property type="project" value="InterPro"/>
</dbReference>
<dbReference type="RefSeq" id="WP_275684510.1">
    <property type="nucleotide sequence ID" value="NZ_JAJLJH010000008.1"/>
</dbReference>
<evidence type="ECO:0000313" key="3">
    <source>
        <dbReference type="EMBL" id="MCK9688473.1"/>
    </source>
</evidence>
<dbReference type="PANTHER" id="PTHR38034:SF1">
    <property type="entry name" value="INNER MEMBRANE PROTEIN YPJD"/>
    <property type="match status" value="1"/>
</dbReference>
<dbReference type="InterPro" id="IPR002541">
    <property type="entry name" value="Cyt_c_assembly"/>
</dbReference>
<keyword evidence="4" id="KW-1185">Reference proteome</keyword>
<evidence type="ECO:0000313" key="4">
    <source>
        <dbReference type="Proteomes" id="UP001139353"/>
    </source>
</evidence>
<feature type="domain" description="Cytochrome c assembly protein" evidence="2">
    <location>
        <begin position="34"/>
        <end position="255"/>
    </location>
</feature>
<dbReference type="InterPro" id="IPR052372">
    <property type="entry name" value="YpjD/HemX"/>
</dbReference>
<proteinExistence type="predicted"/>
<name>A0A9X2C147_9BURK</name>
<evidence type="ECO:0000259" key="2">
    <source>
        <dbReference type="Pfam" id="PF01578"/>
    </source>
</evidence>
<gene>
    <name evidence="3" type="primary">ccsA</name>
    <name evidence="3" type="ORF">LPC04_22415</name>
</gene>
<dbReference type="GO" id="GO:0017004">
    <property type="term" value="P:cytochrome complex assembly"/>
    <property type="evidence" value="ECO:0007669"/>
    <property type="project" value="InterPro"/>
</dbReference>
<feature type="transmembrane region" description="Helical" evidence="1">
    <location>
        <begin position="59"/>
        <end position="81"/>
    </location>
</feature>
<feature type="transmembrane region" description="Helical" evidence="1">
    <location>
        <begin position="6"/>
        <end position="24"/>
    </location>
</feature>
<dbReference type="PANTHER" id="PTHR38034">
    <property type="entry name" value="INNER MEMBRANE PROTEIN YPJD"/>
    <property type="match status" value="1"/>
</dbReference>
<dbReference type="EMBL" id="JAJLJH010000008">
    <property type="protein sequence ID" value="MCK9688473.1"/>
    <property type="molecule type" value="Genomic_DNA"/>
</dbReference>
<feature type="transmembrane region" description="Helical" evidence="1">
    <location>
        <begin position="171"/>
        <end position="192"/>
    </location>
</feature>